<dbReference type="InterPro" id="IPR005170">
    <property type="entry name" value="Transptr-assoc_dom"/>
</dbReference>
<accession>A0A845UWE8</accession>
<protein>
    <recommendedName>
        <fullName evidence="8">Magnesium and cobalt efflux protein CorC</fullName>
    </recommendedName>
</protein>
<dbReference type="InterPro" id="IPR016169">
    <property type="entry name" value="FAD-bd_PCMH_sub2"/>
</dbReference>
<organism evidence="11 12">
    <name type="scientific">Wenzhouxiangella limi</name>
    <dbReference type="NCBI Taxonomy" id="2707351"/>
    <lineage>
        <taxon>Bacteria</taxon>
        <taxon>Pseudomonadati</taxon>
        <taxon>Pseudomonadota</taxon>
        <taxon>Gammaproteobacteria</taxon>
        <taxon>Chromatiales</taxon>
        <taxon>Wenzhouxiangellaceae</taxon>
        <taxon>Wenzhouxiangella</taxon>
    </lineage>
</organism>
<dbReference type="Pfam" id="PF03471">
    <property type="entry name" value="CorC_HlyC"/>
    <property type="match status" value="1"/>
</dbReference>
<dbReference type="Pfam" id="PF21917">
    <property type="entry name" value="NMB0537_N"/>
    <property type="match status" value="1"/>
</dbReference>
<evidence type="ECO:0000256" key="7">
    <source>
        <dbReference type="ARBA" id="ARBA00037273"/>
    </source>
</evidence>
<gene>
    <name evidence="11" type="ORF">G3I74_02405</name>
</gene>
<dbReference type="InterPro" id="IPR054115">
    <property type="entry name" value="CorC_N"/>
</dbReference>
<keyword evidence="4" id="KW-0460">Magnesium</keyword>
<dbReference type="InterPro" id="IPR044751">
    <property type="entry name" value="Ion_transp-like_CBS"/>
</dbReference>
<evidence type="ECO:0000313" key="12">
    <source>
        <dbReference type="Proteomes" id="UP000484885"/>
    </source>
</evidence>
<evidence type="ECO:0000256" key="9">
    <source>
        <dbReference type="PROSITE-ProRule" id="PRU00703"/>
    </source>
</evidence>
<keyword evidence="6" id="KW-0170">Cobalt</keyword>
<dbReference type="InterPro" id="IPR046342">
    <property type="entry name" value="CBS_dom_sf"/>
</dbReference>
<dbReference type="PROSITE" id="PS51371">
    <property type="entry name" value="CBS"/>
    <property type="match status" value="2"/>
</dbReference>
<evidence type="ECO:0000256" key="2">
    <source>
        <dbReference type="ARBA" id="ARBA00022448"/>
    </source>
</evidence>
<dbReference type="Proteomes" id="UP000484885">
    <property type="component" value="Unassembled WGS sequence"/>
</dbReference>
<reference evidence="11 12" key="1">
    <citation type="submission" date="2020-02" db="EMBL/GenBank/DDBJ databases">
        <authorList>
            <person name="Zhang X.-Y."/>
        </authorList>
    </citation>
    <scope>NUCLEOTIDE SEQUENCE [LARGE SCALE GENOMIC DNA]</scope>
    <source>
        <strain evidence="11 12">C33</strain>
    </source>
</reference>
<dbReference type="CDD" id="cd04590">
    <property type="entry name" value="CBS_pair_CorC_HlyC_assoc"/>
    <property type="match status" value="1"/>
</dbReference>
<name>A0A845UWE8_9GAMM</name>
<evidence type="ECO:0000256" key="4">
    <source>
        <dbReference type="ARBA" id="ARBA00022842"/>
    </source>
</evidence>
<dbReference type="SUPFAM" id="SSF54631">
    <property type="entry name" value="CBS-domain pair"/>
    <property type="match status" value="1"/>
</dbReference>
<evidence type="ECO:0000256" key="6">
    <source>
        <dbReference type="ARBA" id="ARBA00023285"/>
    </source>
</evidence>
<keyword evidence="3" id="KW-0677">Repeat</keyword>
<evidence type="ECO:0000256" key="1">
    <source>
        <dbReference type="ARBA" id="ARBA00006337"/>
    </source>
</evidence>
<dbReference type="AlphaFoldDB" id="A0A845UWE8"/>
<dbReference type="Gene3D" id="3.30.465.10">
    <property type="match status" value="1"/>
</dbReference>
<keyword evidence="5 9" id="KW-0129">CBS domain</keyword>
<dbReference type="FunFam" id="3.10.580.10:FF:000002">
    <property type="entry name" value="Magnesium/cobalt efflux protein CorC"/>
    <property type="match status" value="1"/>
</dbReference>
<evidence type="ECO:0000256" key="3">
    <source>
        <dbReference type="ARBA" id="ARBA00022737"/>
    </source>
</evidence>
<dbReference type="SMART" id="SM01091">
    <property type="entry name" value="CorC_HlyC"/>
    <property type="match status" value="1"/>
</dbReference>
<comment type="caution">
    <text evidence="11">The sequence shown here is derived from an EMBL/GenBank/DDBJ whole genome shotgun (WGS) entry which is preliminary data.</text>
</comment>
<proteinExistence type="inferred from homology"/>
<dbReference type="Gene3D" id="3.10.580.10">
    <property type="entry name" value="CBS-domain"/>
    <property type="match status" value="1"/>
</dbReference>
<dbReference type="InterPro" id="IPR000644">
    <property type="entry name" value="CBS_dom"/>
</dbReference>
<keyword evidence="12" id="KW-1185">Reference proteome</keyword>
<dbReference type="PANTHER" id="PTHR22777">
    <property type="entry name" value="HEMOLYSIN-RELATED"/>
    <property type="match status" value="1"/>
</dbReference>
<evidence type="ECO:0000313" key="11">
    <source>
        <dbReference type="EMBL" id="NDY94582.1"/>
    </source>
</evidence>
<evidence type="ECO:0000259" key="10">
    <source>
        <dbReference type="PROSITE" id="PS51371"/>
    </source>
</evidence>
<keyword evidence="2" id="KW-0813">Transport</keyword>
<evidence type="ECO:0000256" key="8">
    <source>
        <dbReference type="ARBA" id="ARBA00040729"/>
    </source>
</evidence>
<evidence type="ECO:0000256" key="5">
    <source>
        <dbReference type="ARBA" id="ARBA00023122"/>
    </source>
</evidence>
<comment type="similarity">
    <text evidence="1">Belongs to the UPF0053 family.</text>
</comment>
<feature type="domain" description="CBS" evidence="10">
    <location>
        <begin position="134"/>
        <end position="191"/>
    </location>
</feature>
<dbReference type="InterPro" id="IPR036318">
    <property type="entry name" value="FAD-bd_PCMH-like_sf"/>
</dbReference>
<dbReference type="GO" id="GO:0050660">
    <property type="term" value="F:flavin adenine dinucleotide binding"/>
    <property type="evidence" value="ECO:0007669"/>
    <property type="project" value="InterPro"/>
</dbReference>
<dbReference type="SMART" id="SM00116">
    <property type="entry name" value="CBS"/>
    <property type="match status" value="2"/>
</dbReference>
<dbReference type="PANTHER" id="PTHR22777:SF27">
    <property type="entry name" value="MAGNESIUM AND COBALT EFFLUX PROTEIN CORC"/>
    <property type="match status" value="1"/>
</dbReference>
<dbReference type="SUPFAM" id="SSF56176">
    <property type="entry name" value="FAD-binding/transporter-associated domain-like"/>
    <property type="match status" value="1"/>
</dbReference>
<feature type="domain" description="CBS" evidence="10">
    <location>
        <begin position="70"/>
        <end position="129"/>
    </location>
</feature>
<sequence>MTEDSAAGNGSSNRTWFERLGRAFGGEPKNRDDLTELLRDVAAQGLIESDTLAMLEGALEVDELQVRDVMVPRSHMVVINENASLEDIMPVILESGHSRFPVVGADRDEVRGILLAKDLLQLFSEHAELVLSDLMRAPVIIPESKPLNVLLREFRVSKNHMAIVVDEYGGVSGLVTIEDVLEEIVGDIDDEHDAEAVEDIDPIEDGVYRVQALTPIDDFNELLGTDFSDDEYDTIGGLVVAEFGRLPEAGESVIVGEWRFEVESADDRRLHAMVVRRPEG</sequence>
<comment type="function">
    <text evidence="7">Plays a role in the transport of magnesium and cobalt ions.</text>
</comment>
<dbReference type="GO" id="GO:0005886">
    <property type="term" value="C:plasma membrane"/>
    <property type="evidence" value="ECO:0007669"/>
    <property type="project" value="TreeGrafter"/>
</dbReference>
<dbReference type="Pfam" id="PF00571">
    <property type="entry name" value="CBS"/>
    <property type="match status" value="2"/>
</dbReference>
<dbReference type="EMBL" id="JAAGSC010000031">
    <property type="protein sequence ID" value="NDY94582.1"/>
    <property type="molecule type" value="Genomic_DNA"/>
</dbReference>
<dbReference type="RefSeq" id="WP_164209934.1">
    <property type="nucleotide sequence ID" value="NZ_JAAGSC010000031.1"/>
</dbReference>